<dbReference type="InterPro" id="IPR002508">
    <property type="entry name" value="MurNAc-LAA_cat"/>
</dbReference>
<reference evidence="6 7" key="2">
    <citation type="journal article" date="2017" name="Genome Biol. Evol.">
        <title>Trajectories and Drivers of Genome Evolution in Surface-Associated Marine Phaeobacter.</title>
        <authorList>
            <person name="Freese H.M."/>
            <person name="Sikorski J."/>
            <person name="Bunk B."/>
            <person name="Scheuner C."/>
            <person name="Meier-Kolthoff J.P."/>
            <person name="Sproer C."/>
            <person name="Gram L."/>
            <person name="Overmann J."/>
        </authorList>
    </citation>
    <scope>NUCLEOTIDE SEQUENCE [LARGE SCALE GENOMIC DNA]</scope>
    <source>
        <strain evidence="6 7">P88</strain>
    </source>
</reference>
<evidence type="ECO:0000256" key="2">
    <source>
        <dbReference type="ARBA" id="ARBA00011901"/>
    </source>
</evidence>
<evidence type="ECO:0000313" key="6">
    <source>
        <dbReference type="EMBL" id="AUQ99441.1"/>
    </source>
</evidence>
<sequence length="425" mass="45666" precursor="true">MVLAALLPVLMAAPLAAQDAAEAVGTPTPQVISQVPQGFSGLARIEPEETRAEDRRSGTDITLGLSQGVPYRLFTLAAPPRVVLDFQEVDWSGLSAQALVTEDGITAAQFGTYVPGWSRLVLALAQPMQIETAAMDIDPVTAAARLSVALRESTAEEFAATTGAPRDARWDLPAPTPMIAREAKDSLAPLLIVIDPGHGGIDPGAEAFLQGGLVQEKDLMLQFAIELGEMLVRSGQFNVQLTRDDDYFVSLERRIALAHQAKADLFLSLHADSLSEGRAHGTTVYTLSDDASDAASATLVERQERGDLLAGTDLSQADDRVTDVLLDLARVETHPRSQALARALVKGLKSQGGAMNRRPLREAGFSVLKSADIPSALVEVGFLSSPRDLANLMDPEWRERTARGILNGLLSWRIADEETRPLVRQ</sequence>
<evidence type="ECO:0000313" key="7">
    <source>
        <dbReference type="Proteomes" id="UP000236447"/>
    </source>
</evidence>
<dbReference type="Gene3D" id="2.60.40.3500">
    <property type="match status" value="1"/>
</dbReference>
<dbReference type="PANTHER" id="PTHR30404">
    <property type="entry name" value="N-ACETYLMURAMOYL-L-ALANINE AMIDASE"/>
    <property type="match status" value="1"/>
</dbReference>
<dbReference type="Gene3D" id="3.40.630.40">
    <property type="entry name" value="Zn-dependent exopeptidases"/>
    <property type="match status" value="1"/>
</dbReference>
<evidence type="ECO:0000256" key="4">
    <source>
        <dbReference type="SAM" id="SignalP"/>
    </source>
</evidence>
<evidence type="ECO:0000256" key="1">
    <source>
        <dbReference type="ARBA" id="ARBA00001561"/>
    </source>
</evidence>
<feature type="chain" id="PRO_5014394712" description="N-acetylmuramoyl-L-alanine amidase" evidence="4">
    <location>
        <begin position="18"/>
        <end position="425"/>
    </location>
</feature>
<dbReference type="Proteomes" id="UP000236447">
    <property type="component" value="Chromosome"/>
</dbReference>
<protein>
    <recommendedName>
        <fullName evidence="2">N-acetylmuramoyl-L-alanine amidase</fullName>
        <ecNumber evidence="2">3.5.1.28</ecNumber>
    </recommendedName>
</protein>
<keyword evidence="4" id="KW-0732">Signal</keyword>
<dbReference type="InterPro" id="IPR050695">
    <property type="entry name" value="N-acetylmuramoyl_amidase_3"/>
</dbReference>
<dbReference type="AlphaFoldDB" id="A0A2I7KA11"/>
<dbReference type="SUPFAM" id="SSF53187">
    <property type="entry name" value="Zn-dependent exopeptidases"/>
    <property type="match status" value="1"/>
</dbReference>
<keyword evidence="3" id="KW-0378">Hydrolase</keyword>
<dbReference type="GO" id="GO:0008745">
    <property type="term" value="F:N-acetylmuramoyl-L-alanine amidase activity"/>
    <property type="evidence" value="ECO:0007669"/>
    <property type="project" value="UniProtKB-EC"/>
</dbReference>
<dbReference type="EC" id="3.5.1.28" evidence="2"/>
<dbReference type="EMBL" id="CP010725">
    <property type="protein sequence ID" value="AUQ99441.1"/>
    <property type="molecule type" value="Genomic_DNA"/>
</dbReference>
<reference evidence="6 7" key="1">
    <citation type="journal article" date="2017" name="Front. Microbiol.">
        <title>Phaeobacter piscinae sp. nov., a species of the Roseobacter group and potential aquaculture probiont.</title>
        <authorList>
            <person name="Sonnenschein E.C."/>
            <person name="Phippen C.B.W."/>
            <person name="Nielsen K.F."/>
            <person name="Mateiu R.V."/>
            <person name="Melchiorsen J."/>
            <person name="Gram L."/>
            <person name="Overmann J."/>
            <person name="Freese H.M."/>
        </authorList>
    </citation>
    <scope>NUCLEOTIDE SEQUENCE [LARGE SCALE GENOMIC DNA]</scope>
    <source>
        <strain evidence="6 7">P88</strain>
    </source>
</reference>
<dbReference type="CDD" id="cd02696">
    <property type="entry name" value="MurNAc-LAA"/>
    <property type="match status" value="1"/>
</dbReference>
<feature type="domain" description="MurNAc-LAA" evidence="5">
    <location>
        <begin position="255"/>
        <end position="410"/>
    </location>
</feature>
<proteinExistence type="predicted"/>
<name>A0A2I7KA11_9RHOB</name>
<dbReference type="SMART" id="SM00646">
    <property type="entry name" value="Ami_3"/>
    <property type="match status" value="1"/>
</dbReference>
<dbReference type="InterPro" id="IPR021731">
    <property type="entry name" value="AMIN_dom"/>
</dbReference>
<gene>
    <name evidence="6" type="primary">amiC</name>
    <name evidence="6" type="ORF">PhaeoP88_02075</name>
</gene>
<feature type="signal peptide" evidence="4">
    <location>
        <begin position="1"/>
        <end position="17"/>
    </location>
</feature>
<dbReference type="GO" id="GO:0009253">
    <property type="term" value="P:peptidoglycan catabolic process"/>
    <property type="evidence" value="ECO:0007669"/>
    <property type="project" value="InterPro"/>
</dbReference>
<comment type="catalytic activity">
    <reaction evidence="1">
        <text>Hydrolyzes the link between N-acetylmuramoyl residues and L-amino acid residues in certain cell-wall glycopeptides.</text>
        <dbReference type="EC" id="3.5.1.28"/>
    </reaction>
</comment>
<organism evidence="6 7">
    <name type="scientific">Phaeobacter inhibens</name>
    <dbReference type="NCBI Taxonomy" id="221822"/>
    <lineage>
        <taxon>Bacteria</taxon>
        <taxon>Pseudomonadati</taxon>
        <taxon>Pseudomonadota</taxon>
        <taxon>Alphaproteobacteria</taxon>
        <taxon>Rhodobacterales</taxon>
        <taxon>Roseobacteraceae</taxon>
        <taxon>Phaeobacter</taxon>
    </lineage>
</organism>
<dbReference type="GO" id="GO:0030288">
    <property type="term" value="C:outer membrane-bounded periplasmic space"/>
    <property type="evidence" value="ECO:0007669"/>
    <property type="project" value="TreeGrafter"/>
</dbReference>
<dbReference type="Pfam" id="PF11741">
    <property type="entry name" value="AMIN"/>
    <property type="match status" value="1"/>
</dbReference>
<dbReference type="PANTHER" id="PTHR30404:SF0">
    <property type="entry name" value="N-ACETYLMURAMOYL-L-ALANINE AMIDASE AMIC"/>
    <property type="match status" value="1"/>
</dbReference>
<evidence type="ECO:0000256" key="3">
    <source>
        <dbReference type="ARBA" id="ARBA00022801"/>
    </source>
</evidence>
<dbReference type="Pfam" id="PF01520">
    <property type="entry name" value="Amidase_3"/>
    <property type="match status" value="1"/>
</dbReference>
<evidence type="ECO:0000259" key="5">
    <source>
        <dbReference type="SMART" id="SM00646"/>
    </source>
</evidence>
<accession>A0A2I7KA11</accession>